<reference evidence="8 9" key="1">
    <citation type="submission" date="2014-04" db="EMBL/GenBank/DDBJ databases">
        <title>Characterization and application of a salt tolerant electro-active bacterium.</title>
        <authorList>
            <person name="Yang L."/>
            <person name="Wei S."/>
            <person name="Tay Q.X.M."/>
        </authorList>
    </citation>
    <scope>NUCLEOTIDE SEQUENCE [LARGE SCALE GENOMIC DNA]</scope>
    <source>
        <strain evidence="8 9">LY1</strain>
    </source>
</reference>
<keyword evidence="4" id="KW-0472">Membrane</keyword>
<dbReference type="Gene3D" id="1.25.40.390">
    <property type="match status" value="1"/>
</dbReference>
<dbReference type="PROSITE" id="PS51257">
    <property type="entry name" value="PROKAR_LIPOPROTEIN"/>
    <property type="match status" value="1"/>
</dbReference>
<evidence type="ECO:0000256" key="5">
    <source>
        <dbReference type="ARBA" id="ARBA00023237"/>
    </source>
</evidence>
<evidence type="ECO:0000259" key="7">
    <source>
        <dbReference type="Pfam" id="PF14322"/>
    </source>
</evidence>
<dbReference type="eggNOG" id="COG3637">
    <property type="taxonomic scope" value="Bacteria"/>
</dbReference>
<evidence type="ECO:0000256" key="1">
    <source>
        <dbReference type="ARBA" id="ARBA00004442"/>
    </source>
</evidence>
<dbReference type="EMBL" id="JMIH01000015">
    <property type="protein sequence ID" value="KEO74499.1"/>
    <property type="molecule type" value="Genomic_DNA"/>
</dbReference>
<feature type="domain" description="RagB/SusD" evidence="6">
    <location>
        <begin position="371"/>
        <end position="446"/>
    </location>
</feature>
<comment type="subcellular location">
    <subcellularLocation>
        <location evidence="1">Cell outer membrane</location>
    </subcellularLocation>
</comment>
<dbReference type="AlphaFoldDB" id="A0A074KZZ0"/>
<dbReference type="InterPro" id="IPR012944">
    <property type="entry name" value="SusD_RagB_dom"/>
</dbReference>
<keyword evidence="5" id="KW-0998">Cell outer membrane</keyword>
<feature type="domain" description="SusD-like N-terminal" evidence="7">
    <location>
        <begin position="36"/>
        <end position="237"/>
    </location>
</feature>
<evidence type="ECO:0000256" key="4">
    <source>
        <dbReference type="ARBA" id="ARBA00023136"/>
    </source>
</evidence>
<comment type="caution">
    <text evidence="8">The sequence shown here is derived from an EMBL/GenBank/DDBJ whole genome shotgun (WGS) entry which is preliminary data.</text>
</comment>
<dbReference type="OrthoDB" id="9792139at2"/>
<proteinExistence type="inferred from homology"/>
<dbReference type="CDD" id="cd08977">
    <property type="entry name" value="SusD"/>
    <property type="match status" value="1"/>
</dbReference>
<evidence type="ECO:0000313" key="9">
    <source>
        <dbReference type="Proteomes" id="UP000027821"/>
    </source>
</evidence>
<sequence>MKKILLNIFIGLSVVLTSCNEELLNPIPPITFSEAVVFDTPQRVEQVLNGLYATLINGQFYGGRYQVYNDIRAEEFSNRTTNGVTGLATWQHTTVSTTNEVQNLWSVAYLAINRANIFIEGVNTARTGVLEPAVAQNYIAQARFIRGLTYFALLQLYARPYISDNGASPGLPLRLVPELSDANNDLARSTVAQVYAQILEDLNFAEQNLAATNASPYLNTTRAHKNSAIALKTRVYLAMGQYDNVILEANKIVSAIAPFTATSGVSHSLQPTVAAVFSTPYTTTESIFSAPFTELALPGTQNALGSYYNPGPRGIGDYSLNLQTGIFANPVFNAANDARAAWRFVVTNDAGVSITYLNKFPRGPQHLDFAPIIRYAEVLLNLSEALVRSGGDQGRALALLNAVRTRSNSQGAYAAFSTSAAFIEAILLERRLEFVGEGLRSFDLLRTLQPIPGKENVQAVPVSSSNYIWPIPADELLFNDLMEPNP</sequence>
<protein>
    <submittedName>
        <fullName evidence="8">Carbohydrate-binding protein SusD</fullName>
    </submittedName>
</protein>
<evidence type="ECO:0000259" key="6">
    <source>
        <dbReference type="Pfam" id="PF07980"/>
    </source>
</evidence>
<evidence type="ECO:0000313" key="8">
    <source>
        <dbReference type="EMBL" id="KEO74499.1"/>
    </source>
</evidence>
<comment type="similarity">
    <text evidence="2">Belongs to the SusD family.</text>
</comment>
<dbReference type="RefSeq" id="WP_035072513.1">
    <property type="nucleotide sequence ID" value="NZ_JMIH01000015.1"/>
</dbReference>
<evidence type="ECO:0000256" key="2">
    <source>
        <dbReference type="ARBA" id="ARBA00006275"/>
    </source>
</evidence>
<gene>
    <name evidence="8" type="ORF">EL17_07105</name>
</gene>
<dbReference type="SUPFAM" id="SSF48452">
    <property type="entry name" value="TPR-like"/>
    <property type="match status" value="1"/>
</dbReference>
<dbReference type="InterPro" id="IPR011990">
    <property type="entry name" value="TPR-like_helical_dom_sf"/>
</dbReference>
<dbReference type="Pfam" id="PF14322">
    <property type="entry name" value="SusD-like_3"/>
    <property type="match status" value="1"/>
</dbReference>
<dbReference type="GO" id="GO:0009279">
    <property type="term" value="C:cell outer membrane"/>
    <property type="evidence" value="ECO:0007669"/>
    <property type="project" value="UniProtKB-SubCell"/>
</dbReference>
<keyword evidence="3" id="KW-0732">Signal</keyword>
<dbReference type="STRING" id="1048983.EL17_07105"/>
<organism evidence="8 9">
    <name type="scientific">Anditalea andensis</name>
    <dbReference type="NCBI Taxonomy" id="1048983"/>
    <lineage>
        <taxon>Bacteria</taxon>
        <taxon>Pseudomonadati</taxon>
        <taxon>Bacteroidota</taxon>
        <taxon>Cytophagia</taxon>
        <taxon>Cytophagales</taxon>
        <taxon>Cytophagaceae</taxon>
        <taxon>Anditalea</taxon>
    </lineage>
</organism>
<keyword evidence="9" id="KW-1185">Reference proteome</keyword>
<dbReference type="Pfam" id="PF07980">
    <property type="entry name" value="SusD_RagB"/>
    <property type="match status" value="1"/>
</dbReference>
<dbReference type="Proteomes" id="UP000027821">
    <property type="component" value="Unassembled WGS sequence"/>
</dbReference>
<accession>A0A074KZZ0</accession>
<name>A0A074KZZ0_9BACT</name>
<evidence type="ECO:0000256" key="3">
    <source>
        <dbReference type="ARBA" id="ARBA00022729"/>
    </source>
</evidence>
<dbReference type="InterPro" id="IPR033985">
    <property type="entry name" value="SusD-like_N"/>
</dbReference>